<dbReference type="InParanoid" id="A0A6P7FL80"/>
<protein>
    <submittedName>
        <fullName evidence="2">Uncharacterized protein LOC114331396</fullName>
    </submittedName>
</protein>
<feature type="region of interest" description="Disordered" evidence="1">
    <location>
        <begin position="86"/>
        <end position="163"/>
    </location>
</feature>
<evidence type="ECO:0000256" key="1">
    <source>
        <dbReference type="SAM" id="MobiDB-lite"/>
    </source>
</evidence>
<feature type="compositionally biased region" description="Basic and acidic residues" evidence="1">
    <location>
        <begin position="97"/>
        <end position="120"/>
    </location>
</feature>
<evidence type="ECO:0000313" key="2">
    <source>
        <dbReference type="RefSeq" id="XP_028136776.1"/>
    </source>
</evidence>
<feature type="compositionally biased region" description="Basic and acidic residues" evidence="1">
    <location>
        <begin position="137"/>
        <end position="146"/>
    </location>
</feature>
<dbReference type="PANTHER" id="PTHR21505">
    <property type="entry name" value="MADF DOMAIN-CONTAINING PROTEIN-RELATED"/>
    <property type="match status" value="1"/>
</dbReference>
<gene>
    <name evidence="2" type="primary">LOC114331396</name>
</gene>
<dbReference type="RefSeq" id="XP_028136776.1">
    <property type="nucleotide sequence ID" value="XM_028280975.1"/>
</dbReference>
<organism evidence="2">
    <name type="scientific">Diabrotica virgifera virgifera</name>
    <name type="common">western corn rootworm</name>
    <dbReference type="NCBI Taxonomy" id="50390"/>
    <lineage>
        <taxon>Eukaryota</taxon>
        <taxon>Metazoa</taxon>
        <taxon>Ecdysozoa</taxon>
        <taxon>Arthropoda</taxon>
        <taxon>Hexapoda</taxon>
        <taxon>Insecta</taxon>
        <taxon>Pterygota</taxon>
        <taxon>Neoptera</taxon>
        <taxon>Endopterygota</taxon>
        <taxon>Coleoptera</taxon>
        <taxon>Polyphaga</taxon>
        <taxon>Cucujiformia</taxon>
        <taxon>Chrysomeloidea</taxon>
        <taxon>Chrysomelidae</taxon>
        <taxon>Galerucinae</taxon>
        <taxon>Diabroticina</taxon>
        <taxon>Diabroticites</taxon>
        <taxon>Diabrotica</taxon>
    </lineage>
</organism>
<proteinExistence type="predicted"/>
<reference evidence="2" key="1">
    <citation type="submission" date="2025-08" db="UniProtKB">
        <authorList>
            <consortium name="RefSeq"/>
        </authorList>
    </citation>
    <scope>IDENTIFICATION</scope>
    <source>
        <tissue evidence="2">Whole insect</tissue>
    </source>
</reference>
<sequence length="333" mass="38024">MEASDKDYKDRIKRGDAQQYLVDKYKLGSRKAVNNKIKSFRSYFHRLHAEYKRKRSGDGRDDALPEPNWFLYKYLLFILDGEENRSGKETFTTQRETSSEKEHCEEDESQQDRDSHRESDFQSGLIFDSPPGTPVIRKAENNDIIRKQGPSKRLKSTKPFEDTQNKAAEEAVALLRNVTQNIQKKDQISSFAAYVETRIRNLKNPRTQAIAQMRINSLLFELEIEELQEQPSIHISSNQVLTAKAYPSINSNLYMPTHTSGYDVPTEVVHVTDTAKWYQTLLPVVVTPGPSSSSTISSVFSPRTEQFENSSLDGQNTVDASAASCHIKDFLNF</sequence>
<dbReference type="PANTHER" id="PTHR21505:SF8">
    <property type="entry name" value="DPT-YFP REPRESSOR BY OVEREXPRESSION, ISOFORM D-RELATED"/>
    <property type="match status" value="1"/>
</dbReference>
<name>A0A6P7FL80_DIAVI</name>
<accession>A0A6P7FL80</accession>
<dbReference type="AlphaFoldDB" id="A0A6P7FL80"/>